<dbReference type="EMBL" id="JAAAPK010000019">
    <property type="protein sequence ID" value="NBC46229.1"/>
    <property type="molecule type" value="Genomic_DNA"/>
</dbReference>
<gene>
    <name evidence="3" type="ORF">GTZ93_41225</name>
</gene>
<evidence type="ECO:0008006" key="5">
    <source>
        <dbReference type="Google" id="ProtNLM"/>
    </source>
</evidence>
<accession>A0A7X5BWG2</accession>
<dbReference type="Proteomes" id="UP000537825">
    <property type="component" value="Unassembled WGS sequence"/>
</dbReference>
<proteinExistence type="predicted"/>
<dbReference type="RefSeq" id="WP_139916367.1">
    <property type="nucleotide sequence ID" value="NZ_CBCSLE010000059.1"/>
</dbReference>
<name>A0A7X5BWG2_9BACT</name>
<dbReference type="Gene3D" id="2.130.10.10">
    <property type="entry name" value="YVTN repeat-like/Quinoprotein amine dehydrogenase"/>
    <property type="match status" value="2"/>
</dbReference>
<evidence type="ECO:0000313" key="4">
    <source>
        <dbReference type="Proteomes" id="UP000537825"/>
    </source>
</evidence>
<dbReference type="AlphaFoldDB" id="A0A7X5BWG2"/>
<evidence type="ECO:0000256" key="2">
    <source>
        <dbReference type="SAM" id="SignalP"/>
    </source>
</evidence>
<keyword evidence="4" id="KW-1185">Reference proteome</keyword>
<evidence type="ECO:0000256" key="1">
    <source>
        <dbReference type="SAM" id="MobiDB-lite"/>
    </source>
</evidence>
<feature type="signal peptide" evidence="2">
    <location>
        <begin position="1"/>
        <end position="25"/>
    </location>
</feature>
<organism evidence="3 4">
    <name type="scientific">Corallococcus exiguus</name>
    <dbReference type="NCBI Taxonomy" id="83462"/>
    <lineage>
        <taxon>Bacteria</taxon>
        <taxon>Pseudomonadati</taxon>
        <taxon>Myxococcota</taxon>
        <taxon>Myxococcia</taxon>
        <taxon>Myxococcales</taxon>
        <taxon>Cystobacterineae</taxon>
        <taxon>Myxococcaceae</taxon>
        <taxon>Corallococcus</taxon>
    </lineage>
</organism>
<keyword evidence="2" id="KW-0732">Signal</keyword>
<protein>
    <recommendedName>
        <fullName evidence="5">Exo-alpha-sialidase</fullName>
    </recommendedName>
</protein>
<feature type="region of interest" description="Disordered" evidence="1">
    <location>
        <begin position="373"/>
        <end position="400"/>
    </location>
</feature>
<dbReference type="CDD" id="cd15482">
    <property type="entry name" value="Sialidase_non-viral"/>
    <property type="match status" value="1"/>
</dbReference>
<dbReference type="InterPro" id="IPR015943">
    <property type="entry name" value="WD40/YVTN_repeat-like_dom_sf"/>
</dbReference>
<evidence type="ECO:0000313" key="3">
    <source>
        <dbReference type="EMBL" id="NBC46229.1"/>
    </source>
</evidence>
<dbReference type="SUPFAM" id="SSF110296">
    <property type="entry name" value="Oligoxyloglucan reducing end-specific cellobiohydrolase"/>
    <property type="match status" value="1"/>
</dbReference>
<reference evidence="3 4" key="1">
    <citation type="submission" date="2020-01" db="EMBL/GenBank/DDBJ databases">
        <title>The draft genome sequence of Corallococcus exiguus DSM 14696.</title>
        <authorList>
            <person name="Zhang X."/>
            <person name="Zhu H."/>
        </authorList>
    </citation>
    <scope>NUCLEOTIDE SEQUENCE [LARGE SCALE GENOMIC DNA]</scope>
    <source>
        <strain evidence="3 4">DSM 14696</strain>
    </source>
</reference>
<feature type="chain" id="PRO_5030619369" description="Exo-alpha-sialidase" evidence="2">
    <location>
        <begin position="26"/>
        <end position="432"/>
    </location>
</feature>
<sequence>MKKTSILLSWRLPLLLSLWAAPAGAHWGMPDEASSISVRRGHEDDWIMGDASGALISRDQGTTWRWICPEGMGIAIWRPERYFWLSGGAIMAATGSALIRSDDSGCSWAPHTYFKDTWVTGLAVHPTDERFLYVSTGRPSLNNGLYRSEDGGESWVQALAPTPGSRYSSIRIAASDPLRLYASGQDAEGQFLARSDDGGRVWTRLPQPLTALKLPYDLVLLRVSDASPDVLWAKISAQGRDWLLKSTDGGVTLTSVMDTYERISSVEASPDGRTVWVSTTTRLFRGQDDGAFTELAEPNGNACALKRNGTLYGCGSGWTGGWALAKSADEGTTWEPMFKLGDVQGAHLCPAATPVQQRCPALWPQLAQLYGAAPDGGVGPTQDAGPSEQPVAPASPDGCAASPGLVPGALLVLATVWGRRSRRDALARSRRS</sequence>
<comment type="caution">
    <text evidence="3">The sequence shown here is derived from an EMBL/GenBank/DDBJ whole genome shotgun (WGS) entry which is preliminary data.</text>
</comment>